<dbReference type="Proteomes" id="UP000692954">
    <property type="component" value="Unassembled WGS sequence"/>
</dbReference>
<protein>
    <recommendedName>
        <fullName evidence="2">TLDc domain-containing protein</fullName>
    </recommendedName>
</protein>
<accession>A0A8S1RBK8</accession>
<evidence type="ECO:0000259" key="2">
    <source>
        <dbReference type="PROSITE" id="PS51886"/>
    </source>
</evidence>
<feature type="coiled-coil region" evidence="1">
    <location>
        <begin position="443"/>
        <end position="606"/>
    </location>
</feature>
<feature type="domain" description="TLDc" evidence="2">
    <location>
        <begin position="627"/>
        <end position="798"/>
    </location>
</feature>
<evidence type="ECO:0000313" key="4">
    <source>
        <dbReference type="Proteomes" id="UP000692954"/>
    </source>
</evidence>
<dbReference type="PROSITE" id="PS51886">
    <property type="entry name" value="TLDC"/>
    <property type="match status" value="1"/>
</dbReference>
<name>A0A8S1RBK8_9CILI</name>
<gene>
    <name evidence="3" type="ORF">PSON_ATCC_30995.1.T1520127</name>
</gene>
<comment type="caution">
    <text evidence="3">The sequence shown here is derived from an EMBL/GenBank/DDBJ whole genome shotgun (WGS) entry which is preliminary data.</text>
</comment>
<organism evidence="3 4">
    <name type="scientific">Paramecium sonneborni</name>
    <dbReference type="NCBI Taxonomy" id="65129"/>
    <lineage>
        <taxon>Eukaryota</taxon>
        <taxon>Sar</taxon>
        <taxon>Alveolata</taxon>
        <taxon>Ciliophora</taxon>
        <taxon>Intramacronucleata</taxon>
        <taxon>Oligohymenophorea</taxon>
        <taxon>Peniculida</taxon>
        <taxon>Parameciidae</taxon>
        <taxon>Paramecium</taxon>
    </lineage>
</organism>
<dbReference type="EMBL" id="CAJJDN010000152">
    <property type="protein sequence ID" value="CAD8124662.1"/>
    <property type="molecule type" value="Genomic_DNA"/>
</dbReference>
<dbReference type="InterPro" id="IPR006571">
    <property type="entry name" value="TLDc_dom"/>
</dbReference>
<reference evidence="3" key="1">
    <citation type="submission" date="2021-01" db="EMBL/GenBank/DDBJ databases">
        <authorList>
            <consortium name="Genoscope - CEA"/>
            <person name="William W."/>
        </authorList>
    </citation>
    <scope>NUCLEOTIDE SEQUENCE</scope>
</reference>
<dbReference type="OrthoDB" id="10001977at2759"/>
<sequence length="800" mass="95170">MAQLSINIDEIKYLKPNQTANSDDYSQIEFEIGNFDQEEKQNEISTKIKIYELKQQLIQDLDSLKQKNLILIQTSEELLKQIKLSLEIRIQKSLQCFQESIEKINYFTQQYIDKINNLPQDDQFKDKYIKMQKEFFKYFQIKEILIKQLGTIQIKQRIDAINQKLNQIEEGINSWAQDFINDYSQQLILKQKQEENISLICEPHKKKAIMVDLNKTSLIANRLACYDCIEQHPIKYKQIENFKQQWEKNQSEKKKLISNSIKELNKKEEDENDYIDGFKRRMINQVDDVKRYNNQEKVKCVDAINSSAQQLDKNFDELTLDQAIEFAEEISNPKNLSFQNQIEAQLTLCNSNTNQRVQDFFNQQQQFINYNRQKEINEFKNEFSISTRNQESKSNLLKLIFLYLFLLIKWIGCAVFLEQASFNQHQTINQNLFQIQDWMKNQNQTVQLNVQDLNKQIKKQEEELNFSNEKPELQELLEQIIEENDKQNKQNIIQQQTINQNLFQIQSWINNQTVKQQNDQELNNLIKKQQEELNKKKEELKKLEQKIQENDKQNEKNIKDLNIRIQNLDSDINLQKNSISKLQEDKEKLELELDSQTKKTQEMQNLILEKNKQFQELNLPILWLKPTLLKDDYWIKLFFILQKKTKKIIKSSNKIYQGSQNGLNAQSFWEEVIEKSNLLMIFQSKSNFIFGAYTPCKWEANKGSIYDDSYSSFIFSQDHDQVYPLRQKTSDQAIYSHTNFGPVFGGGNDIMIQANFKDGYSKLGKTFEFDQYQDGQQSSYLFGQMKPEIKECEVYQLQFI</sequence>
<evidence type="ECO:0000313" key="3">
    <source>
        <dbReference type="EMBL" id="CAD8124662.1"/>
    </source>
</evidence>
<proteinExistence type="predicted"/>
<evidence type="ECO:0000256" key="1">
    <source>
        <dbReference type="SAM" id="Coils"/>
    </source>
</evidence>
<dbReference type="AlphaFoldDB" id="A0A8S1RBK8"/>
<keyword evidence="4" id="KW-1185">Reference proteome</keyword>
<dbReference type="Pfam" id="PF07534">
    <property type="entry name" value="TLD"/>
    <property type="match status" value="1"/>
</dbReference>
<keyword evidence="1" id="KW-0175">Coiled coil</keyword>